<gene>
    <name evidence="8" type="ORF">HNR73_001417</name>
</gene>
<evidence type="ECO:0000256" key="3">
    <source>
        <dbReference type="ARBA" id="ARBA00022989"/>
    </source>
</evidence>
<evidence type="ECO:0000256" key="4">
    <source>
        <dbReference type="ARBA" id="ARBA00023136"/>
    </source>
</evidence>
<evidence type="ECO:0000256" key="2">
    <source>
        <dbReference type="ARBA" id="ARBA00022692"/>
    </source>
</evidence>
<dbReference type="PROSITE" id="PS51012">
    <property type="entry name" value="ABC_TM2"/>
    <property type="match status" value="1"/>
</dbReference>
<feature type="transmembrane region" description="Helical" evidence="6">
    <location>
        <begin position="34"/>
        <end position="52"/>
    </location>
</feature>
<organism evidence="8 9">
    <name type="scientific">Phytomonospora endophytica</name>
    <dbReference type="NCBI Taxonomy" id="714109"/>
    <lineage>
        <taxon>Bacteria</taxon>
        <taxon>Bacillati</taxon>
        <taxon>Actinomycetota</taxon>
        <taxon>Actinomycetes</taxon>
        <taxon>Micromonosporales</taxon>
        <taxon>Micromonosporaceae</taxon>
        <taxon>Phytomonospora</taxon>
    </lineage>
</organism>
<dbReference type="GO" id="GO:0046677">
    <property type="term" value="P:response to antibiotic"/>
    <property type="evidence" value="ECO:0007669"/>
    <property type="project" value="UniProtKB-KW"/>
</dbReference>
<reference evidence="8 9" key="1">
    <citation type="submission" date="2020-08" db="EMBL/GenBank/DDBJ databases">
        <title>Genomic Encyclopedia of Type Strains, Phase IV (KMG-IV): sequencing the most valuable type-strain genomes for metagenomic binning, comparative biology and taxonomic classification.</title>
        <authorList>
            <person name="Goeker M."/>
        </authorList>
    </citation>
    <scope>NUCLEOTIDE SEQUENCE [LARGE SCALE GENOMIC DNA]</scope>
    <source>
        <strain evidence="8 9">YIM 65646</strain>
    </source>
</reference>
<keyword evidence="6" id="KW-1003">Cell membrane</keyword>
<dbReference type="EMBL" id="JACHGT010000003">
    <property type="protein sequence ID" value="MBB6033567.1"/>
    <property type="molecule type" value="Genomic_DNA"/>
</dbReference>
<dbReference type="RefSeq" id="WP_239121987.1">
    <property type="nucleotide sequence ID" value="NZ_BONT01000014.1"/>
</dbReference>
<comment type="caution">
    <text evidence="8">The sequence shown here is derived from an EMBL/GenBank/DDBJ whole genome shotgun (WGS) entry which is preliminary data.</text>
</comment>
<sequence>MTAPLRVTPGQAFRQGLTLAWRGLVPLKNAPGQLLGFVMQPLVMILVFVYVFGGAAAAGDRAAVIMYAVPGVLVQSALIGTTATGLNLHTDLGNGVFDRIRSLPIARSAPLTGRIVADAAGVAVSALAALLIGWAVGFRIQTGVPETLAGLALVVAFAMAVACMSAYVGLIATNAASIQFMAFGLFLPLSMGSNAYIVPEHVPGWLQGWIAVNPVSHLVSSVRGLLLGGDHADGLGTELAWTGLWALLFVAVFAPLAVRAYKRKI</sequence>
<dbReference type="GO" id="GO:0140359">
    <property type="term" value="F:ABC-type transporter activity"/>
    <property type="evidence" value="ECO:0007669"/>
    <property type="project" value="InterPro"/>
</dbReference>
<keyword evidence="4 6" id="KW-0472">Membrane</keyword>
<accession>A0A841FK89</accession>
<dbReference type="PIRSF" id="PIRSF006648">
    <property type="entry name" value="DrrB"/>
    <property type="match status" value="1"/>
</dbReference>
<dbReference type="InterPro" id="IPR000412">
    <property type="entry name" value="ABC_2_transport"/>
</dbReference>
<dbReference type="AlphaFoldDB" id="A0A841FK89"/>
<evidence type="ECO:0000256" key="5">
    <source>
        <dbReference type="ARBA" id="ARBA00023251"/>
    </source>
</evidence>
<evidence type="ECO:0000313" key="8">
    <source>
        <dbReference type="EMBL" id="MBB6033567.1"/>
    </source>
</evidence>
<comment type="similarity">
    <text evidence="6">Belongs to the ABC-2 integral membrane protein family.</text>
</comment>
<comment type="subcellular location">
    <subcellularLocation>
        <location evidence="6">Cell membrane</location>
        <topology evidence="6">Multi-pass membrane protein</topology>
    </subcellularLocation>
    <subcellularLocation>
        <location evidence="1">Membrane</location>
        <topology evidence="1">Multi-pass membrane protein</topology>
    </subcellularLocation>
</comment>
<keyword evidence="3 6" id="KW-1133">Transmembrane helix</keyword>
<evidence type="ECO:0000313" key="9">
    <source>
        <dbReference type="Proteomes" id="UP000548476"/>
    </source>
</evidence>
<keyword evidence="6" id="KW-0813">Transport</keyword>
<dbReference type="Proteomes" id="UP000548476">
    <property type="component" value="Unassembled WGS sequence"/>
</dbReference>
<dbReference type="InterPro" id="IPR047817">
    <property type="entry name" value="ABC2_TM_bact-type"/>
</dbReference>
<feature type="transmembrane region" description="Helical" evidence="6">
    <location>
        <begin position="64"/>
        <end position="86"/>
    </location>
</feature>
<feature type="transmembrane region" description="Helical" evidence="6">
    <location>
        <begin position="115"/>
        <end position="136"/>
    </location>
</feature>
<feature type="domain" description="ABC transmembrane type-2" evidence="7">
    <location>
        <begin position="32"/>
        <end position="264"/>
    </location>
</feature>
<feature type="transmembrane region" description="Helical" evidence="6">
    <location>
        <begin position="239"/>
        <end position="258"/>
    </location>
</feature>
<proteinExistence type="inferred from homology"/>
<evidence type="ECO:0000259" key="7">
    <source>
        <dbReference type="PROSITE" id="PS51012"/>
    </source>
</evidence>
<dbReference type="InterPro" id="IPR013525">
    <property type="entry name" value="ABC2_TM"/>
</dbReference>
<evidence type="ECO:0000256" key="1">
    <source>
        <dbReference type="ARBA" id="ARBA00004141"/>
    </source>
</evidence>
<feature type="transmembrane region" description="Helical" evidence="6">
    <location>
        <begin position="178"/>
        <end position="197"/>
    </location>
</feature>
<dbReference type="Pfam" id="PF01061">
    <property type="entry name" value="ABC2_membrane"/>
    <property type="match status" value="1"/>
</dbReference>
<evidence type="ECO:0000256" key="6">
    <source>
        <dbReference type="RuleBase" id="RU361157"/>
    </source>
</evidence>
<name>A0A841FK89_9ACTN</name>
<dbReference type="PANTHER" id="PTHR43229">
    <property type="entry name" value="NODULATION PROTEIN J"/>
    <property type="match status" value="1"/>
</dbReference>
<dbReference type="GO" id="GO:0043190">
    <property type="term" value="C:ATP-binding cassette (ABC) transporter complex"/>
    <property type="evidence" value="ECO:0007669"/>
    <property type="project" value="InterPro"/>
</dbReference>
<dbReference type="InterPro" id="IPR051784">
    <property type="entry name" value="Nod_factor_ABC_transporter"/>
</dbReference>
<keyword evidence="2 6" id="KW-0812">Transmembrane</keyword>
<keyword evidence="5" id="KW-0046">Antibiotic resistance</keyword>
<keyword evidence="9" id="KW-1185">Reference proteome</keyword>
<protein>
    <recommendedName>
        <fullName evidence="6">Transport permease protein</fullName>
    </recommendedName>
</protein>
<feature type="transmembrane region" description="Helical" evidence="6">
    <location>
        <begin position="209"/>
        <end position="227"/>
    </location>
</feature>
<feature type="transmembrane region" description="Helical" evidence="6">
    <location>
        <begin position="148"/>
        <end position="172"/>
    </location>
</feature>
<dbReference type="PANTHER" id="PTHR43229:SF2">
    <property type="entry name" value="NODULATION PROTEIN J"/>
    <property type="match status" value="1"/>
</dbReference>